<dbReference type="AlphaFoldDB" id="A0A2J6SB72"/>
<keyword evidence="1" id="KW-0175">Coiled coil</keyword>
<accession>A0A2J6SB72</accession>
<organism evidence="3 4">
    <name type="scientific">Hyaloscypha variabilis (strain UAMH 11265 / GT02V1 / F)</name>
    <name type="common">Meliniomyces variabilis</name>
    <dbReference type="NCBI Taxonomy" id="1149755"/>
    <lineage>
        <taxon>Eukaryota</taxon>
        <taxon>Fungi</taxon>
        <taxon>Dikarya</taxon>
        <taxon>Ascomycota</taxon>
        <taxon>Pezizomycotina</taxon>
        <taxon>Leotiomycetes</taxon>
        <taxon>Helotiales</taxon>
        <taxon>Hyaloscyphaceae</taxon>
        <taxon>Hyaloscypha</taxon>
        <taxon>Hyaloscypha variabilis</taxon>
    </lineage>
</organism>
<proteinExistence type="predicted"/>
<dbReference type="InterPro" id="IPR046347">
    <property type="entry name" value="bZIP_sf"/>
</dbReference>
<gene>
    <name evidence="3" type="ORF">L207DRAFT_446783</name>
</gene>
<evidence type="ECO:0000313" key="4">
    <source>
        <dbReference type="Proteomes" id="UP000235786"/>
    </source>
</evidence>
<dbReference type="PROSITE" id="PS50217">
    <property type="entry name" value="BZIP"/>
    <property type="match status" value="1"/>
</dbReference>
<evidence type="ECO:0000313" key="3">
    <source>
        <dbReference type="EMBL" id="PMD48018.1"/>
    </source>
</evidence>
<evidence type="ECO:0000256" key="1">
    <source>
        <dbReference type="SAM" id="Coils"/>
    </source>
</evidence>
<dbReference type="SUPFAM" id="SSF57959">
    <property type="entry name" value="Leucine zipper domain"/>
    <property type="match status" value="1"/>
</dbReference>
<sequence length="71" mass="8754">SERRKKQNRESQRAFRARERTRVQKLEERLRTLTQQYRELEQAYSHLKNNSKRHLEEIDVKEEVTESCIPL</sequence>
<reference evidence="3 4" key="1">
    <citation type="submission" date="2016-04" db="EMBL/GenBank/DDBJ databases">
        <title>A degradative enzymes factory behind the ericoid mycorrhizal symbiosis.</title>
        <authorList>
            <consortium name="DOE Joint Genome Institute"/>
            <person name="Martino E."/>
            <person name="Morin E."/>
            <person name="Grelet G."/>
            <person name="Kuo A."/>
            <person name="Kohler A."/>
            <person name="Daghino S."/>
            <person name="Barry K."/>
            <person name="Choi C."/>
            <person name="Cichocki N."/>
            <person name="Clum A."/>
            <person name="Copeland A."/>
            <person name="Hainaut M."/>
            <person name="Haridas S."/>
            <person name="Labutti K."/>
            <person name="Lindquist E."/>
            <person name="Lipzen A."/>
            <person name="Khouja H.-R."/>
            <person name="Murat C."/>
            <person name="Ohm R."/>
            <person name="Olson A."/>
            <person name="Spatafora J."/>
            <person name="Veneault-Fourrey C."/>
            <person name="Henrissat B."/>
            <person name="Grigoriev I."/>
            <person name="Martin F."/>
            <person name="Perotto S."/>
        </authorList>
    </citation>
    <scope>NUCLEOTIDE SEQUENCE [LARGE SCALE GENOMIC DNA]</scope>
    <source>
        <strain evidence="3 4">F</strain>
    </source>
</reference>
<dbReference type="GO" id="GO:0003700">
    <property type="term" value="F:DNA-binding transcription factor activity"/>
    <property type="evidence" value="ECO:0007669"/>
    <property type="project" value="InterPro"/>
</dbReference>
<dbReference type="OrthoDB" id="3549054at2759"/>
<keyword evidence="4" id="KW-1185">Reference proteome</keyword>
<feature type="non-terminal residue" evidence="3">
    <location>
        <position position="1"/>
    </location>
</feature>
<feature type="domain" description="BZIP" evidence="2">
    <location>
        <begin position="1"/>
        <end position="50"/>
    </location>
</feature>
<protein>
    <recommendedName>
        <fullName evidence="2">BZIP domain-containing protein</fullName>
    </recommendedName>
</protein>
<dbReference type="Pfam" id="PF00170">
    <property type="entry name" value="bZIP_1"/>
    <property type="match status" value="1"/>
</dbReference>
<feature type="coiled-coil region" evidence="1">
    <location>
        <begin position="16"/>
        <end position="57"/>
    </location>
</feature>
<dbReference type="InterPro" id="IPR004827">
    <property type="entry name" value="bZIP"/>
</dbReference>
<dbReference type="EMBL" id="KZ613937">
    <property type="protein sequence ID" value="PMD48018.1"/>
    <property type="molecule type" value="Genomic_DNA"/>
</dbReference>
<dbReference type="Proteomes" id="UP000235786">
    <property type="component" value="Unassembled WGS sequence"/>
</dbReference>
<evidence type="ECO:0000259" key="2">
    <source>
        <dbReference type="PROSITE" id="PS50217"/>
    </source>
</evidence>
<dbReference type="Gene3D" id="1.20.5.170">
    <property type="match status" value="1"/>
</dbReference>
<name>A0A2J6SB72_HYAVF</name>
<dbReference type="PROSITE" id="PS00036">
    <property type="entry name" value="BZIP_BASIC"/>
    <property type="match status" value="1"/>
</dbReference>